<keyword evidence="3 7" id="KW-0812">Transmembrane</keyword>
<evidence type="ECO:0000256" key="2">
    <source>
        <dbReference type="ARBA" id="ARBA00022475"/>
    </source>
</evidence>
<keyword evidence="9" id="KW-1185">Reference proteome</keyword>
<protein>
    <submittedName>
        <fullName evidence="8">Aromatic acid exporter family protein</fullName>
    </submittedName>
</protein>
<sequence length="343" mass="39221">MTLGARVFKTGVAVTLALYASMLLNLSPPIIAAVAALFAMQPSIYRSWRYLLEQLQTNTLGAALALVAGYFFQNDPIAVGVTCIIVIVLCRQLKMEESIGLTLVTVIAVMEAPGVMKAADHILFALNRFQLTIIGIISSFLINILFIPPKPQGQFFSHVQQVFGNLSLLLRTLISNEIKENVFQEEKEKLERSIQSLINKYKLFEEEEKKLKHKKFSDVRLLVVYKQMLNTLHKGYEILETAEQHYFQAARAEDTDADFDQILEKINKYHEHVLLKFDRIIKPDHSDQYCMDKENEEFLSSIMDAYADRKDGRLRLAIVAAAIYDYGFQVSRLDKLVDRHIRE</sequence>
<proteinExistence type="predicted"/>
<dbReference type="PANTHER" id="PTHR30509">
    <property type="entry name" value="P-HYDROXYBENZOIC ACID EFFLUX PUMP SUBUNIT-RELATED"/>
    <property type="match status" value="1"/>
</dbReference>
<accession>A0ABW5P9X0</accession>
<evidence type="ECO:0000256" key="3">
    <source>
        <dbReference type="ARBA" id="ARBA00022692"/>
    </source>
</evidence>
<feature type="transmembrane region" description="Helical" evidence="7">
    <location>
        <begin position="60"/>
        <end position="87"/>
    </location>
</feature>
<organism evidence="8 9">
    <name type="scientific">Paenibacillus gansuensis</name>
    <dbReference type="NCBI Taxonomy" id="306542"/>
    <lineage>
        <taxon>Bacteria</taxon>
        <taxon>Bacillati</taxon>
        <taxon>Bacillota</taxon>
        <taxon>Bacilli</taxon>
        <taxon>Bacillales</taxon>
        <taxon>Paenibacillaceae</taxon>
        <taxon>Paenibacillus</taxon>
    </lineage>
</organism>
<keyword evidence="2" id="KW-1003">Cell membrane</keyword>
<feature type="transmembrane region" description="Helical" evidence="7">
    <location>
        <begin position="12"/>
        <end position="40"/>
    </location>
</feature>
<dbReference type="RefSeq" id="WP_377600756.1">
    <property type="nucleotide sequence ID" value="NZ_JBHUME010000005.1"/>
</dbReference>
<keyword evidence="5 7" id="KW-0472">Membrane</keyword>
<evidence type="ECO:0000313" key="8">
    <source>
        <dbReference type="EMBL" id="MFD2611781.1"/>
    </source>
</evidence>
<feature type="coiled-coil region" evidence="6">
    <location>
        <begin position="180"/>
        <end position="214"/>
    </location>
</feature>
<evidence type="ECO:0000256" key="1">
    <source>
        <dbReference type="ARBA" id="ARBA00004651"/>
    </source>
</evidence>
<comment type="subcellular location">
    <subcellularLocation>
        <location evidence="1">Cell membrane</location>
        <topology evidence="1">Multi-pass membrane protein</topology>
    </subcellularLocation>
</comment>
<evidence type="ECO:0000256" key="5">
    <source>
        <dbReference type="ARBA" id="ARBA00023136"/>
    </source>
</evidence>
<keyword evidence="6" id="KW-0175">Coiled coil</keyword>
<dbReference type="InterPro" id="IPR010343">
    <property type="entry name" value="ArAE_1"/>
</dbReference>
<comment type="caution">
    <text evidence="8">The sequence shown here is derived from an EMBL/GenBank/DDBJ whole genome shotgun (WGS) entry which is preliminary data.</text>
</comment>
<evidence type="ECO:0000256" key="7">
    <source>
        <dbReference type="SAM" id="Phobius"/>
    </source>
</evidence>
<keyword evidence="4 7" id="KW-1133">Transmembrane helix</keyword>
<reference evidence="9" key="1">
    <citation type="journal article" date="2019" name="Int. J. Syst. Evol. Microbiol.">
        <title>The Global Catalogue of Microorganisms (GCM) 10K type strain sequencing project: providing services to taxonomists for standard genome sequencing and annotation.</title>
        <authorList>
            <consortium name="The Broad Institute Genomics Platform"/>
            <consortium name="The Broad Institute Genome Sequencing Center for Infectious Disease"/>
            <person name="Wu L."/>
            <person name="Ma J."/>
        </authorList>
    </citation>
    <scope>NUCLEOTIDE SEQUENCE [LARGE SCALE GENOMIC DNA]</scope>
    <source>
        <strain evidence="9">KCTC 3950</strain>
    </source>
</reference>
<evidence type="ECO:0000256" key="4">
    <source>
        <dbReference type="ARBA" id="ARBA00022989"/>
    </source>
</evidence>
<gene>
    <name evidence="8" type="ORF">ACFSUF_05015</name>
</gene>
<name>A0ABW5P9X0_9BACL</name>
<evidence type="ECO:0000256" key="6">
    <source>
        <dbReference type="SAM" id="Coils"/>
    </source>
</evidence>
<dbReference type="Pfam" id="PF06081">
    <property type="entry name" value="ArAE_1"/>
    <property type="match status" value="1"/>
</dbReference>
<dbReference type="EMBL" id="JBHUME010000005">
    <property type="protein sequence ID" value="MFD2611781.1"/>
    <property type="molecule type" value="Genomic_DNA"/>
</dbReference>
<dbReference type="PANTHER" id="PTHR30509:SF27">
    <property type="entry name" value="UPF0421 PROTEIN YGAE"/>
    <property type="match status" value="1"/>
</dbReference>
<evidence type="ECO:0000313" key="9">
    <source>
        <dbReference type="Proteomes" id="UP001597541"/>
    </source>
</evidence>
<dbReference type="Proteomes" id="UP001597541">
    <property type="component" value="Unassembled WGS sequence"/>
</dbReference>
<feature type="transmembrane region" description="Helical" evidence="7">
    <location>
        <begin position="128"/>
        <end position="147"/>
    </location>
</feature>